<evidence type="ECO:0000256" key="6">
    <source>
        <dbReference type="ARBA" id="ARBA00023180"/>
    </source>
</evidence>
<organism evidence="10">
    <name type="scientific">Capitella teleta</name>
    <name type="common">Polychaete worm</name>
    <dbReference type="NCBI Taxonomy" id="283909"/>
    <lineage>
        <taxon>Eukaryota</taxon>
        <taxon>Metazoa</taxon>
        <taxon>Spiralia</taxon>
        <taxon>Lophotrochozoa</taxon>
        <taxon>Annelida</taxon>
        <taxon>Polychaeta</taxon>
        <taxon>Sedentaria</taxon>
        <taxon>Scolecida</taxon>
        <taxon>Capitellidae</taxon>
        <taxon>Capitella</taxon>
    </lineage>
</organism>
<feature type="domain" description="Tsg C-terminal" evidence="8">
    <location>
        <begin position="95"/>
        <end position="247"/>
    </location>
</feature>
<dbReference type="EMBL" id="KB292274">
    <property type="protein sequence ID" value="ELU17863.1"/>
    <property type="molecule type" value="Genomic_DNA"/>
</dbReference>
<evidence type="ECO:0000313" key="11">
    <source>
        <dbReference type="EnsemblMetazoa" id="CapteP165012"/>
    </source>
</evidence>
<evidence type="ECO:0000256" key="7">
    <source>
        <dbReference type="SAM" id="SignalP"/>
    </source>
</evidence>
<evidence type="ECO:0000256" key="2">
    <source>
        <dbReference type="ARBA" id="ARBA00010047"/>
    </source>
</evidence>
<gene>
    <name evidence="10" type="ORF">CAPTEDRAFT_165012</name>
</gene>
<dbReference type="Pfam" id="PF04668">
    <property type="entry name" value="Tsg"/>
    <property type="match status" value="1"/>
</dbReference>
<dbReference type="GO" id="GO:0030510">
    <property type="term" value="P:regulation of BMP signaling pathway"/>
    <property type="evidence" value="ECO:0007669"/>
    <property type="project" value="TreeGrafter"/>
</dbReference>
<keyword evidence="5 7" id="KW-0732">Signal</keyword>
<evidence type="ECO:0000256" key="4">
    <source>
        <dbReference type="ARBA" id="ARBA00022525"/>
    </source>
</evidence>
<feature type="chain" id="PRO_5008789096" description="Protein twisted gastrulation" evidence="7">
    <location>
        <begin position="31"/>
        <end position="278"/>
    </location>
</feature>
<dbReference type="InterPro" id="IPR057635">
    <property type="entry name" value="Tsg_N"/>
</dbReference>
<dbReference type="OrthoDB" id="10037323at2759"/>
<dbReference type="FunCoup" id="R7VG89">
    <property type="interactions" value="234"/>
</dbReference>
<evidence type="ECO:0000259" key="8">
    <source>
        <dbReference type="Pfam" id="PF04668"/>
    </source>
</evidence>
<feature type="signal peptide" evidence="7">
    <location>
        <begin position="1"/>
        <end position="30"/>
    </location>
</feature>
<keyword evidence="6" id="KW-0325">Glycoprotein</keyword>
<dbReference type="OMA" id="NCTVAFF"/>
<evidence type="ECO:0000256" key="5">
    <source>
        <dbReference type="ARBA" id="ARBA00022729"/>
    </source>
</evidence>
<dbReference type="AlphaFoldDB" id="R7VG89"/>
<name>R7VG89_CAPTE</name>
<keyword evidence="4" id="KW-0964">Secreted</keyword>
<sequence>MNMTPSSRLLTGAMLLFLASFSHFWVSSEASACDQAICASLVSKCLLMKSCECDMTNKKNCTCCQQCHRCLSKLYTECCSCVGMCPERADDDGVARSSTVEILSDPIPELFDVLTEEVDPLVRWTTYTYPAHLDLLYFKPDDAELQFGLEEMYKRGENAKEEEREAQSSDHPVRHNKHHLLDALPSAGMNCTVAFMAQCMSLRQCKDSCSSMGAARYRWFHEHGCCECVGSSCLDYGKAEALCYKCPLSEKEEEEEEFYFDVHGQGKYQDNDFDDDED</sequence>
<dbReference type="Proteomes" id="UP000014760">
    <property type="component" value="Unassembled WGS sequence"/>
</dbReference>
<dbReference type="STRING" id="283909.R7VG89"/>
<dbReference type="HOGENOM" id="CLU_082511_0_0_1"/>
<keyword evidence="3" id="KW-0217">Developmental protein</keyword>
<dbReference type="GO" id="GO:0005615">
    <property type="term" value="C:extracellular space"/>
    <property type="evidence" value="ECO:0007669"/>
    <property type="project" value="TreeGrafter"/>
</dbReference>
<evidence type="ECO:0000313" key="10">
    <source>
        <dbReference type="EMBL" id="ELU17863.1"/>
    </source>
</evidence>
<dbReference type="InterPro" id="IPR057726">
    <property type="entry name" value="Tsg_C"/>
</dbReference>
<comment type="subcellular location">
    <subcellularLocation>
        <location evidence="1">Secreted</location>
    </subcellularLocation>
</comment>
<accession>R7VG89</accession>
<dbReference type="Pfam" id="PF23782">
    <property type="entry name" value="Tsg_N"/>
    <property type="match status" value="1"/>
</dbReference>
<evidence type="ECO:0000256" key="3">
    <source>
        <dbReference type="ARBA" id="ARBA00022473"/>
    </source>
</evidence>
<proteinExistence type="inferred from homology"/>
<dbReference type="EnsemblMetazoa" id="CapteT165012">
    <property type="protein sequence ID" value="CapteP165012"/>
    <property type="gene ID" value="CapteG165012"/>
</dbReference>
<protein>
    <recommendedName>
        <fullName evidence="13">Protein twisted gastrulation</fullName>
    </recommendedName>
</protein>
<evidence type="ECO:0000313" key="12">
    <source>
        <dbReference type="Proteomes" id="UP000014760"/>
    </source>
</evidence>
<reference evidence="12" key="1">
    <citation type="submission" date="2012-12" db="EMBL/GenBank/DDBJ databases">
        <authorList>
            <person name="Hellsten U."/>
            <person name="Grimwood J."/>
            <person name="Chapman J.A."/>
            <person name="Shapiro H."/>
            <person name="Aerts A."/>
            <person name="Otillar R.P."/>
            <person name="Terry A.Y."/>
            <person name="Boore J.L."/>
            <person name="Simakov O."/>
            <person name="Marletaz F."/>
            <person name="Cho S.-J."/>
            <person name="Edsinger-Gonzales E."/>
            <person name="Havlak P."/>
            <person name="Kuo D.-H."/>
            <person name="Larsson T."/>
            <person name="Lv J."/>
            <person name="Arendt D."/>
            <person name="Savage R."/>
            <person name="Osoegawa K."/>
            <person name="de Jong P."/>
            <person name="Lindberg D.R."/>
            <person name="Seaver E.C."/>
            <person name="Weisblat D.A."/>
            <person name="Putnam N.H."/>
            <person name="Grigoriev I.V."/>
            <person name="Rokhsar D.S."/>
        </authorList>
    </citation>
    <scope>NUCLEOTIDE SEQUENCE</scope>
    <source>
        <strain evidence="12">I ESC-2004</strain>
    </source>
</reference>
<feature type="domain" description="Tsg N-terminal" evidence="9">
    <location>
        <begin position="32"/>
        <end position="90"/>
    </location>
</feature>
<dbReference type="PANTHER" id="PTHR12312">
    <property type="entry name" value="TWISTED GASTRULATION PROTEIN HOMOLOG 1-A-RELATED"/>
    <property type="match status" value="1"/>
</dbReference>
<reference evidence="11" key="3">
    <citation type="submission" date="2015-06" db="UniProtKB">
        <authorList>
            <consortium name="EnsemblMetazoa"/>
        </authorList>
    </citation>
    <scope>IDENTIFICATION</scope>
</reference>
<comment type="similarity">
    <text evidence="2">Belongs to the twisted gastrulation protein family.</text>
</comment>
<dbReference type="PANTHER" id="PTHR12312:SF16">
    <property type="entry name" value="TWISTED GASTRULATION PROTEIN HOMOLOG 1-A-RELATED"/>
    <property type="match status" value="1"/>
</dbReference>
<dbReference type="EMBL" id="AMQN01016646">
    <property type="status" value="NOT_ANNOTATED_CDS"/>
    <property type="molecule type" value="Genomic_DNA"/>
</dbReference>
<dbReference type="InterPro" id="IPR006761">
    <property type="entry name" value="Tsg"/>
</dbReference>
<evidence type="ECO:0000256" key="1">
    <source>
        <dbReference type="ARBA" id="ARBA00004613"/>
    </source>
</evidence>
<keyword evidence="12" id="KW-1185">Reference proteome</keyword>
<evidence type="ECO:0008006" key="13">
    <source>
        <dbReference type="Google" id="ProtNLM"/>
    </source>
</evidence>
<evidence type="ECO:0000259" key="9">
    <source>
        <dbReference type="Pfam" id="PF23782"/>
    </source>
</evidence>
<reference evidence="10 12" key="2">
    <citation type="journal article" date="2013" name="Nature">
        <title>Insights into bilaterian evolution from three spiralian genomes.</title>
        <authorList>
            <person name="Simakov O."/>
            <person name="Marletaz F."/>
            <person name="Cho S.J."/>
            <person name="Edsinger-Gonzales E."/>
            <person name="Havlak P."/>
            <person name="Hellsten U."/>
            <person name="Kuo D.H."/>
            <person name="Larsson T."/>
            <person name="Lv J."/>
            <person name="Arendt D."/>
            <person name="Savage R."/>
            <person name="Osoegawa K."/>
            <person name="de Jong P."/>
            <person name="Grimwood J."/>
            <person name="Chapman J.A."/>
            <person name="Shapiro H."/>
            <person name="Aerts A."/>
            <person name="Otillar R.P."/>
            <person name="Terry A.Y."/>
            <person name="Boore J.L."/>
            <person name="Grigoriev I.V."/>
            <person name="Lindberg D.R."/>
            <person name="Seaver E.C."/>
            <person name="Weisblat D.A."/>
            <person name="Putnam N.H."/>
            <person name="Rokhsar D.S."/>
        </authorList>
    </citation>
    <scope>NUCLEOTIDE SEQUENCE</scope>
    <source>
        <strain evidence="10 12">I ESC-2004</strain>
    </source>
</reference>